<evidence type="ECO:0000313" key="2">
    <source>
        <dbReference type="Proteomes" id="UP001054821"/>
    </source>
</evidence>
<evidence type="ECO:0000313" key="1">
    <source>
        <dbReference type="EMBL" id="KAI5316631.1"/>
    </source>
</evidence>
<protein>
    <submittedName>
        <fullName evidence="1">Uncharacterized protein</fullName>
    </submittedName>
</protein>
<name>A0AAD4V2M7_PRUDU</name>
<reference evidence="1 2" key="1">
    <citation type="journal article" date="2022" name="G3 (Bethesda)">
        <title>Whole-genome sequence and methylome profiling of the almond [Prunus dulcis (Mill.) D.A. Webb] cultivar 'Nonpareil'.</title>
        <authorList>
            <person name="D'Amico-Willman K.M."/>
            <person name="Ouma W.Z."/>
            <person name="Meulia T."/>
            <person name="Sideli G.M."/>
            <person name="Gradziel T.M."/>
            <person name="Fresnedo-Ramirez J."/>
        </authorList>
    </citation>
    <scope>NUCLEOTIDE SEQUENCE [LARGE SCALE GENOMIC DNA]</scope>
    <source>
        <strain evidence="1">Clone GOH B32 T37-40</strain>
    </source>
</reference>
<sequence length="158" mass="18974">MTSKYYTSHLFVMMPFKDVLCRFDIIKMEYIQIGTQLSNHFQILKDDNINYSLGCKRCIVRIWRELLEFFKLDLQLLGLMRLARQWYREDIWEVLKTCIILHNMIIEDKRDQDDITHAEDTPYRVDEALVQHERGSCNIQIKSINRSIINDPIANYNL</sequence>
<accession>A0AAD4V2M7</accession>
<dbReference type="AlphaFoldDB" id="A0AAD4V2M7"/>
<dbReference type="EMBL" id="JAJFAZ020000007">
    <property type="protein sequence ID" value="KAI5316631.1"/>
    <property type="molecule type" value="Genomic_DNA"/>
</dbReference>
<organism evidence="1 2">
    <name type="scientific">Prunus dulcis</name>
    <name type="common">Almond</name>
    <name type="synonym">Amygdalus dulcis</name>
    <dbReference type="NCBI Taxonomy" id="3755"/>
    <lineage>
        <taxon>Eukaryota</taxon>
        <taxon>Viridiplantae</taxon>
        <taxon>Streptophyta</taxon>
        <taxon>Embryophyta</taxon>
        <taxon>Tracheophyta</taxon>
        <taxon>Spermatophyta</taxon>
        <taxon>Magnoliopsida</taxon>
        <taxon>eudicotyledons</taxon>
        <taxon>Gunneridae</taxon>
        <taxon>Pentapetalae</taxon>
        <taxon>rosids</taxon>
        <taxon>fabids</taxon>
        <taxon>Rosales</taxon>
        <taxon>Rosaceae</taxon>
        <taxon>Amygdaloideae</taxon>
        <taxon>Amygdaleae</taxon>
        <taxon>Prunus</taxon>
    </lineage>
</organism>
<comment type="caution">
    <text evidence="1">The sequence shown here is derived from an EMBL/GenBank/DDBJ whole genome shotgun (WGS) entry which is preliminary data.</text>
</comment>
<proteinExistence type="predicted"/>
<dbReference type="Proteomes" id="UP001054821">
    <property type="component" value="Chromosome 7"/>
</dbReference>
<keyword evidence="2" id="KW-1185">Reference proteome</keyword>
<gene>
    <name evidence="1" type="ORF">L3X38_036338</name>
</gene>
<dbReference type="Pfam" id="PF04827">
    <property type="entry name" value="Plant_tran"/>
    <property type="match status" value="1"/>
</dbReference>
<dbReference type="InterPro" id="IPR006912">
    <property type="entry name" value="Harbinger_derived_prot"/>
</dbReference>